<dbReference type="EMBL" id="COPH01000005">
    <property type="protein sequence ID" value="CLV67299.1"/>
    <property type="molecule type" value="Genomic_DNA"/>
</dbReference>
<evidence type="ECO:0000313" key="4">
    <source>
        <dbReference type="EMBL" id="CKS74521.1"/>
    </source>
</evidence>
<dbReference type="EMBL" id="LR027516">
    <property type="protein sequence ID" value="VCU49779.1"/>
    <property type="molecule type" value="Genomic_DNA"/>
</dbReference>
<dbReference type="EMBL" id="CNGE01000433">
    <property type="protein sequence ID" value="CKS74521.1"/>
    <property type="molecule type" value="Genomic_DNA"/>
</dbReference>
<evidence type="ECO:0000313" key="3">
    <source>
        <dbReference type="EMBL" id="CKR80404.1"/>
    </source>
</evidence>
<dbReference type="EMBL" id="CGCX01000283">
    <property type="protein sequence ID" value="CFR71765.1"/>
    <property type="molecule type" value="Genomic_DNA"/>
</dbReference>
<evidence type="ECO:0000313" key="19">
    <source>
        <dbReference type="Proteomes" id="UP000189452"/>
    </source>
</evidence>
<dbReference type="Proteomes" id="UP000046947">
    <property type="component" value="Unassembled WGS sequence"/>
</dbReference>
<reference evidence="10 20" key="5">
    <citation type="submission" date="2018-08" db="EMBL/GenBank/DDBJ databases">
        <authorList>
            <person name="Fokvardsen B D."/>
            <person name="Norman A."/>
        </authorList>
    </citation>
    <scope>NUCLEOTIDE SEQUENCE [LARGE SCALE GENOMIC DNA]</scope>
    <source>
        <strain evidence="10 20">DKC2</strain>
    </source>
</reference>
<proteinExistence type="predicted"/>
<dbReference type="EMBL" id="CQQC01000010">
    <property type="protein sequence ID" value="CNU10771.1"/>
    <property type="molecule type" value="Genomic_DNA"/>
</dbReference>
<dbReference type="EMBL" id="CFOH01000578">
    <property type="protein sequence ID" value="CFE61720.1"/>
    <property type="molecule type" value="Genomic_DNA"/>
</dbReference>
<dbReference type="EMBL" id="LWDQ01000001">
    <property type="protein sequence ID" value="OMH59432.1"/>
    <property type="molecule type" value="Genomic_DNA"/>
</dbReference>
<dbReference type="Proteomes" id="UP000049023">
    <property type="component" value="Unassembled WGS sequence"/>
</dbReference>
<keyword evidence="4" id="KW-0808">Transferase</keyword>
<dbReference type="Proteomes" id="UP000044938">
    <property type="component" value="Unassembled WGS sequence"/>
</dbReference>
<sequence length="82" mass="8604">MAQATSGIRAALSQPAVYEAYQRIAGAKSGLAWITTDPIQSLPGMRTLDLGCWPAVIHSSPPVDVTCTRDGMSAECATVPSR</sequence>
<evidence type="ECO:0000313" key="1">
    <source>
        <dbReference type="EMBL" id="CFE61720.1"/>
    </source>
</evidence>
<evidence type="ECO:0000313" key="18">
    <source>
        <dbReference type="Proteomes" id="UP000050164"/>
    </source>
</evidence>
<evidence type="ECO:0000313" key="9">
    <source>
        <dbReference type="EMBL" id="OMH59432.1"/>
    </source>
</evidence>
<evidence type="ECO:0000313" key="13">
    <source>
        <dbReference type="Proteomes" id="UP000046680"/>
    </source>
</evidence>
<evidence type="ECO:0000313" key="17">
    <source>
        <dbReference type="Proteomes" id="UP000050139"/>
    </source>
</evidence>
<dbReference type="EMBL" id="CSAJ01000208">
    <property type="protein sequence ID" value="COW15969.1"/>
    <property type="molecule type" value="Genomic_DNA"/>
</dbReference>
<dbReference type="Proteomes" id="UP000050139">
    <property type="component" value="Unassembled WGS sequence"/>
</dbReference>
<evidence type="ECO:0000313" key="8">
    <source>
        <dbReference type="EMBL" id="COW15969.1"/>
    </source>
</evidence>
<reference evidence="9 19" key="4">
    <citation type="submission" date="2017-02" db="EMBL/GenBank/DDBJ databases">
        <title>Protein polymorphisms may explain contrasting epidemiological fitness of two variants of a multidrug-resistant Mycobacterium tuberculosis strain.</title>
        <authorList>
            <person name="Bigi M.M."/>
            <person name="Lopez B."/>
            <person name="Blanco F.C."/>
            <person name="Sasiain M.C."/>
            <person name="De La Barrera S."/>
            <person name="Ritacco V."/>
            <person name="Bigi F."/>
            <person name="Soria M.A."/>
        </authorList>
    </citation>
    <scope>NUCLEOTIDE SEQUENCE [LARGE SCALE GENOMIC DNA]</scope>
    <source>
        <strain evidence="9 19">6548</strain>
    </source>
</reference>
<evidence type="ECO:0000313" key="12">
    <source>
        <dbReference type="Proteomes" id="UP000044938"/>
    </source>
</evidence>
<dbReference type="EMBL" id="CNFT01000499">
    <property type="protein sequence ID" value="CKR80404.1"/>
    <property type="molecule type" value="Genomic_DNA"/>
</dbReference>
<evidence type="ECO:0000313" key="11">
    <source>
        <dbReference type="Proteomes" id="UP000039217"/>
    </source>
</evidence>
<evidence type="ECO:0000313" key="15">
    <source>
        <dbReference type="Proteomes" id="UP000048948"/>
    </source>
</evidence>
<name>A0A0E8VA61_MYCTX</name>
<dbReference type="GO" id="GO:0032259">
    <property type="term" value="P:methylation"/>
    <property type="evidence" value="ECO:0007669"/>
    <property type="project" value="UniProtKB-KW"/>
</dbReference>
<dbReference type="Proteomes" id="UP000300237">
    <property type="component" value="Chromosome"/>
</dbReference>
<dbReference type="Proteomes" id="UP000189452">
    <property type="component" value="Chromosome"/>
</dbReference>
<dbReference type="Proteomes" id="UP000039217">
    <property type="component" value="Unassembled WGS sequence"/>
</dbReference>
<evidence type="ECO:0000313" key="16">
    <source>
        <dbReference type="Proteomes" id="UP000049023"/>
    </source>
</evidence>
<keyword evidence="4" id="KW-0489">Methyltransferase</keyword>
<evidence type="ECO:0000313" key="10">
    <source>
        <dbReference type="EMBL" id="VCU49779.1"/>
    </source>
</evidence>
<evidence type="ECO:0000313" key="5">
    <source>
        <dbReference type="EMBL" id="CKT01616.1"/>
    </source>
</evidence>
<organism evidence="4 15">
    <name type="scientific">Mycobacterium tuberculosis</name>
    <dbReference type="NCBI Taxonomy" id="1773"/>
    <lineage>
        <taxon>Bacteria</taxon>
        <taxon>Bacillati</taxon>
        <taxon>Actinomycetota</taxon>
        <taxon>Actinomycetes</taxon>
        <taxon>Mycobacteriales</taxon>
        <taxon>Mycobacteriaceae</taxon>
        <taxon>Mycobacterium</taxon>
        <taxon>Mycobacterium tuberculosis complex</taxon>
    </lineage>
</organism>
<protein>
    <submittedName>
        <fullName evidence="10">Membrane protein</fullName>
    </submittedName>
    <submittedName>
        <fullName evidence="4">Methyltransferase family protein</fullName>
    </submittedName>
</protein>
<evidence type="ECO:0000313" key="6">
    <source>
        <dbReference type="EMBL" id="CLV67299.1"/>
    </source>
</evidence>
<reference evidence="11 12" key="2">
    <citation type="submission" date="2015-03" db="EMBL/GenBank/DDBJ databases">
        <authorList>
            <consortium name="Pathogen Informatics"/>
        </authorList>
    </citation>
    <scope>NUCLEOTIDE SEQUENCE [LARGE SCALE GENOMIC DNA]</scope>
    <source>
        <strain evidence="4 15">Bir 172</strain>
        <strain evidence="3 18">Bir 185</strain>
        <strain evidence="5 16">Bir 187</strain>
        <strain evidence="2 13">C09601061</strain>
        <strain evidence="7 11">D00501624</strain>
        <strain evidence="1 14">H09601792</strain>
        <strain evidence="8 12">M09401471</strain>
    </source>
</reference>
<dbReference type="Proteomes" id="UP000050164">
    <property type="component" value="Unassembled WGS sequence"/>
</dbReference>
<dbReference type="GO" id="GO:0008168">
    <property type="term" value="F:methyltransferase activity"/>
    <property type="evidence" value="ECO:0007669"/>
    <property type="project" value="UniProtKB-KW"/>
</dbReference>
<dbReference type="Proteomes" id="UP000046680">
    <property type="component" value="Unassembled WGS sequence"/>
</dbReference>
<accession>A0A0E8VA61</accession>
<dbReference type="Proteomes" id="UP000048948">
    <property type="component" value="Unassembled WGS sequence"/>
</dbReference>
<reference evidence="9 19" key="3">
    <citation type="submission" date="2016-04" db="EMBL/GenBank/DDBJ databases">
        <authorList>
            <person name="Bigi M."/>
            <person name="Bigi F."/>
            <person name="Soria M.A."/>
        </authorList>
    </citation>
    <scope>NUCLEOTIDE SEQUENCE [LARGE SCALE GENOMIC DNA]</scope>
    <source>
        <strain evidence="9 19">6548</strain>
    </source>
</reference>
<evidence type="ECO:0000313" key="20">
    <source>
        <dbReference type="Proteomes" id="UP000300237"/>
    </source>
</evidence>
<evidence type="ECO:0000313" key="14">
    <source>
        <dbReference type="Proteomes" id="UP000046947"/>
    </source>
</evidence>
<dbReference type="EMBL" id="CNFU01001094">
    <property type="protein sequence ID" value="CKT01616.1"/>
    <property type="molecule type" value="Genomic_DNA"/>
</dbReference>
<evidence type="ECO:0000313" key="7">
    <source>
        <dbReference type="EMBL" id="CNU10771.1"/>
    </source>
</evidence>
<evidence type="ECO:0000313" key="2">
    <source>
        <dbReference type="EMBL" id="CFR71765.1"/>
    </source>
</evidence>
<gene>
    <name evidence="9" type="ORF">A4S10_01600</name>
    <name evidence="10" type="ORF">DKC2_1608</name>
    <name evidence="2" type="ORF">ERS007657_01036</name>
    <name evidence="7" type="ORF">ERS007661_00076</name>
    <name evidence="1" type="ORF">ERS007688_02984</name>
    <name evidence="8" type="ORF">ERS007720_01868</name>
    <name evidence="4" type="ORF">ERS027646_02392</name>
    <name evidence="3" type="ORF">ERS027659_02212</name>
    <name evidence="5" type="ORF">ERS027661_03827</name>
    <name evidence="6" type="ORF">ERS094118_00873</name>
</gene>
<reference evidence="6 17" key="1">
    <citation type="submission" date="2015-03" db="EMBL/GenBank/DDBJ databases">
        <authorList>
            <consortium name="Pathogen Informatics"/>
            <person name="Murphy D."/>
        </authorList>
    </citation>
    <scope>NUCLEOTIDE SEQUENCE [LARGE SCALE GENOMIC DNA]</scope>
    <source>
        <strain evidence="6 17">0268S</strain>
    </source>
</reference>
<dbReference type="AlphaFoldDB" id="A0A0E8VA61"/>